<proteinExistence type="predicted"/>
<sequence length="258" mass="29259">MVHTRNGSNYSVQPDGCGQGRGKTKSRSAKSSSRKTHLEDARVAPHSPRSVPTDFDVNSEPELIHDNISRAEPFSSGRNRNISMPIQKLVQSIQRRGVGNMPQPLAGGHELLLTHQELSGSGVDHRTIRRMEPPVLQRQVEKDKGLSEEPKSFIHRPEEGTQNYSSFGDRGPSGSYQLQTRSRSVKRQAQRTSEEAERSQEPSRQGQRKRKWHRPYPQGYRIPKLEPSAVDSVFNMARTLMELTAKEQERINRTFPCK</sequence>
<accession>A0A9Q3PRI2</accession>
<feature type="compositionally biased region" description="Basic residues" evidence="1">
    <location>
        <begin position="22"/>
        <end position="35"/>
    </location>
</feature>
<evidence type="ECO:0000313" key="3">
    <source>
        <dbReference type="Proteomes" id="UP000765509"/>
    </source>
</evidence>
<protein>
    <submittedName>
        <fullName evidence="2">Uncharacterized protein</fullName>
    </submittedName>
</protein>
<name>A0A9Q3PRI2_9BASI</name>
<feature type="compositionally biased region" description="Polar residues" evidence="1">
    <location>
        <begin position="1"/>
        <end position="12"/>
    </location>
</feature>
<feature type="compositionally biased region" description="Basic and acidic residues" evidence="1">
    <location>
        <begin position="139"/>
        <end position="159"/>
    </location>
</feature>
<evidence type="ECO:0000256" key="1">
    <source>
        <dbReference type="SAM" id="MobiDB-lite"/>
    </source>
</evidence>
<evidence type="ECO:0000313" key="2">
    <source>
        <dbReference type="EMBL" id="MBW0570695.1"/>
    </source>
</evidence>
<feature type="compositionally biased region" description="Basic and acidic residues" evidence="1">
    <location>
        <begin position="192"/>
        <end position="201"/>
    </location>
</feature>
<dbReference type="EMBL" id="AVOT02086710">
    <property type="protein sequence ID" value="MBW0570695.1"/>
    <property type="molecule type" value="Genomic_DNA"/>
</dbReference>
<keyword evidence="3" id="KW-1185">Reference proteome</keyword>
<feature type="region of interest" description="Disordered" evidence="1">
    <location>
        <begin position="1"/>
        <end position="58"/>
    </location>
</feature>
<gene>
    <name evidence="2" type="ORF">O181_110410</name>
</gene>
<comment type="caution">
    <text evidence="2">The sequence shown here is derived from an EMBL/GenBank/DDBJ whole genome shotgun (WGS) entry which is preliminary data.</text>
</comment>
<reference evidence="2" key="1">
    <citation type="submission" date="2021-03" db="EMBL/GenBank/DDBJ databases">
        <title>Draft genome sequence of rust myrtle Austropuccinia psidii MF-1, a brazilian biotype.</title>
        <authorList>
            <person name="Quecine M.C."/>
            <person name="Pachon D.M.R."/>
            <person name="Bonatelli M.L."/>
            <person name="Correr F.H."/>
            <person name="Franceschini L.M."/>
            <person name="Leite T.F."/>
            <person name="Margarido G.R.A."/>
            <person name="Almeida C.A."/>
            <person name="Ferrarezi J.A."/>
            <person name="Labate C.A."/>
        </authorList>
    </citation>
    <scope>NUCLEOTIDE SEQUENCE</scope>
    <source>
        <strain evidence="2">MF-1</strain>
    </source>
</reference>
<dbReference type="Proteomes" id="UP000765509">
    <property type="component" value="Unassembled WGS sequence"/>
</dbReference>
<feature type="region of interest" description="Disordered" evidence="1">
    <location>
        <begin position="126"/>
        <end position="223"/>
    </location>
</feature>
<organism evidence="2 3">
    <name type="scientific">Austropuccinia psidii MF-1</name>
    <dbReference type="NCBI Taxonomy" id="1389203"/>
    <lineage>
        <taxon>Eukaryota</taxon>
        <taxon>Fungi</taxon>
        <taxon>Dikarya</taxon>
        <taxon>Basidiomycota</taxon>
        <taxon>Pucciniomycotina</taxon>
        <taxon>Pucciniomycetes</taxon>
        <taxon>Pucciniales</taxon>
        <taxon>Sphaerophragmiaceae</taxon>
        <taxon>Austropuccinia</taxon>
    </lineage>
</organism>
<dbReference type="AlphaFoldDB" id="A0A9Q3PRI2"/>